<sequence>MPVYKTITVNEHTKVLIWKVEESFDELAKGIRLSANSQNRINNMKSDLHRRGFMSIRHLLKKFGYKDEDVVYDQNGKPHLNDGKHISISHSFEFTCVIVSDVVVGIDVEKQRNKIKKIAAKFTPIKEYRALGNGEDLVRKLTIVWGAKESLYKLYGKQGLLFLHDIFVKDFNFEAGETTAEVTYNSLKKEYVLHFLEFEGFTCVYAYKDE</sequence>
<evidence type="ECO:0000313" key="4">
    <source>
        <dbReference type="Proteomes" id="UP000599688"/>
    </source>
</evidence>
<dbReference type="RefSeq" id="WP_188407120.1">
    <property type="nucleotide sequence ID" value="NZ_BMGL01000016.1"/>
</dbReference>
<organism evidence="3 4">
    <name type="scientific">Psychroflexus salis</name>
    <dbReference type="NCBI Taxonomy" id="1526574"/>
    <lineage>
        <taxon>Bacteria</taxon>
        <taxon>Pseudomonadati</taxon>
        <taxon>Bacteroidota</taxon>
        <taxon>Flavobacteriia</taxon>
        <taxon>Flavobacteriales</taxon>
        <taxon>Flavobacteriaceae</taxon>
        <taxon>Psychroflexus</taxon>
    </lineage>
</organism>
<name>A0A917EBU0_9FLAO</name>
<dbReference type="Proteomes" id="UP000599688">
    <property type="component" value="Unassembled WGS sequence"/>
</dbReference>
<reference evidence="3 4" key="1">
    <citation type="journal article" date="2014" name="Int. J. Syst. Evol. Microbiol.">
        <title>Complete genome sequence of Corynebacterium casei LMG S-19264T (=DSM 44701T), isolated from a smear-ripened cheese.</title>
        <authorList>
            <consortium name="US DOE Joint Genome Institute (JGI-PGF)"/>
            <person name="Walter F."/>
            <person name="Albersmeier A."/>
            <person name="Kalinowski J."/>
            <person name="Ruckert C."/>
        </authorList>
    </citation>
    <scope>NUCLEOTIDE SEQUENCE [LARGE SCALE GENOMIC DNA]</scope>
    <source>
        <strain evidence="3 4">CGMCC 1.12925</strain>
    </source>
</reference>
<evidence type="ECO:0000256" key="1">
    <source>
        <dbReference type="ARBA" id="ARBA00022679"/>
    </source>
</evidence>
<dbReference type="GO" id="GO:0008897">
    <property type="term" value="F:holo-[acyl-carrier-protein] synthase activity"/>
    <property type="evidence" value="ECO:0007669"/>
    <property type="project" value="InterPro"/>
</dbReference>
<proteinExistence type="predicted"/>
<keyword evidence="4" id="KW-1185">Reference proteome</keyword>
<dbReference type="InterPro" id="IPR008278">
    <property type="entry name" value="4-PPantetheinyl_Trfase_dom"/>
</dbReference>
<evidence type="ECO:0000259" key="2">
    <source>
        <dbReference type="Pfam" id="PF01648"/>
    </source>
</evidence>
<protein>
    <submittedName>
        <fullName evidence="3">4'-phosphopantetheinyl transferase</fullName>
    </submittedName>
</protein>
<dbReference type="Gene3D" id="3.90.470.20">
    <property type="entry name" value="4'-phosphopantetheinyl transferase domain"/>
    <property type="match status" value="1"/>
</dbReference>
<dbReference type="Pfam" id="PF01648">
    <property type="entry name" value="ACPS"/>
    <property type="match status" value="1"/>
</dbReference>
<evidence type="ECO:0000313" key="3">
    <source>
        <dbReference type="EMBL" id="GGE22182.1"/>
    </source>
</evidence>
<keyword evidence="1 3" id="KW-0808">Transferase</keyword>
<dbReference type="InterPro" id="IPR037143">
    <property type="entry name" value="4-PPantetheinyl_Trfase_dom_sf"/>
</dbReference>
<comment type="caution">
    <text evidence="3">The sequence shown here is derived from an EMBL/GenBank/DDBJ whole genome shotgun (WGS) entry which is preliminary data.</text>
</comment>
<dbReference type="EMBL" id="BMGL01000016">
    <property type="protein sequence ID" value="GGE22182.1"/>
    <property type="molecule type" value="Genomic_DNA"/>
</dbReference>
<gene>
    <name evidence="3" type="primary">sfp</name>
    <name evidence="3" type="ORF">GCM10010831_24070</name>
</gene>
<accession>A0A917EBU0</accession>
<dbReference type="AlphaFoldDB" id="A0A917EBU0"/>
<dbReference type="GO" id="GO:0000287">
    <property type="term" value="F:magnesium ion binding"/>
    <property type="evidence" value="ECO:0007669"/>
    <property type="project" value="InterPro"/>
</dbReference>
<feature type="domain" description="4'-phosphopantetheinyl transferase" evidence="2">
    <location>
        <begin position="104"/>
        <end position="179"/>
    </location>
</feature>
<dbReference type="SUPFAM" id="SSF56214">
    <property type="entry name" value="4'-phosphopantetheinyl transferase"/>
    <property type="match status" value="2"/>
</dbReference>